<dbReference type="KEGG" id="aji:C0Z10_01695"/>
<dbReference type="EMBL" id="CP025570">
    <property type="protein sequence ID" value="AZZ38671.1"/>
    <property type="molecule type" value="Genomic_DNA"/>
</dbReference>
<evidence type="ECO:0000313" key="2">
    <source>
        <dbReference type="Proteomes" id="UP000285875"/>
    </source>
</evidence>
<evidence type="ECO:0000313" key="1">
    <source>
        <dbReference type="EMBL" id="AZZ38671.1"/>
    </source>
</evidence>
<sequence length="197" mass="20839">MTLLDTDAVNRLRDSLERIDYRTDAILEAIGEVGQRGLGRNTTVAAQTSLGSRDDPLAAAGRDTPDLSFEEWPWAIQQPVGEAVGARGEGVDDSLLGDEDLLAGHWQVREDVVTESTGRPGAADPEHIVYRQRSGLRRAMEVDTLLGGVLGACDGEMALGTIISAVARILAVDPSAAAAQTLGPVRTALRGGILERS</sequence>
<accession>A0A3T0RXD5</accession>
<dbReference type="Proteomes" id="UP000285875">
    <property type="component" value="Chromosome"/>
</dbReference>
<reference evidence="2" key="1">
    <citation type="submission" date="2017-12" db="EMBL/GenBank/DDBJ databases">
        <title>Whole genome sequencing of Acidipropionibacterium jensenii strains JS279 and JS280.</title>
        <authorList>
            <person name="Deptula P."/>
            <person name="Laine P."/>
            <person name="Smolander O.-P."/>
            <person name="Paulin L."/>
            <person name="Auvinen P."/>
            <person name="Varmanen P."/>
        </authorList>
    </citation>
    <scope>NUCLEOTIDE SEQUENCE [LARGE SCALE GENOMIC DNA]</scope>
    <source>
        <strain evidence="2">JS280</strain>
    </source>
</reference>
<dbReference type="AlphaFoldDB" id="A0A3T0RXD5"/>
<protein>
    <submittedName>
        <fullName evidence="1">Uncharacterized protein</fullName>
    </submittedName>
</protein>
<gene>
    <name evidence="1" type="ORF">C0Z10_01695</name>
</gene>
<dbReference type="RefSeq" id="WP_097798265.1">
    <property type="nucleotide sequence ID" value="NZ_CP025570.1"/>
</dbReference>
<proteinExistence type="predicted"/>
<name>A0A3T0RXD5_9ACTN</name>
<organism evidence="1 2">
    <name type="scientific">Acidipropionibacterium jensenii</name>
    <dbReference type="NCBI Taxonomy" id="1749"/>
    <lineage>
        <taxon>Bacteria</taxon>
        <taxon>Bacillati</taxon>
        <taxon>Actinomycetota</taxon>
        <taxon>Actinomycetes</taxon>
        <taxon>Propionibacteriales</taxon>
        <taxon>Propionibacteriaceae</taxon>
        <taxon>Acidipropionibacterium</taxon>
    </lineage>
</organism>